<dbReference type="Proteomes" id="UP000473887">
    <property type="component" value="Unassembled WGS sequence"/>
</dbReference>
<dbReference type="Pfam" id="PF09388">
    <property type="entry name" value="SpoOE-like"/>
    <property type="match status" value="1"/>
</dbReference>
<evidence type="ECO:0000313" key="7">
    <source>
        <dbReference type="Proteomes" id="UP000473887"/>
    </source>
</evidence>
<dbReference type="EMBL" id="SWOY01000002">
    <property type="protein sequence ID" value="NFG16670.1"/>
    <property type="molecule type" value="Genomic_DNA"/>
</dbReference>
<reference evidence="5" key="4">
    <citation type="submission" date="2021-02" db="EMBL/GenBank/DDBJ databases">
        <authorList>
            <person name="Dover N."/>
            <person name="Barash J.R."/>
            <person name="Bell J.M."/>
            <person name="Sylvester M.D."/>
            <person name="Arnon S."/>
        </authorList>
    </citation>
    <scope>NUCLEOTIDE SEQUENCE</scope>
    <source>
        <strain evidence="5">IBCA10-7060</strain>
    </source>
</reference>
<evidence type="ECO:0000313" key="3">
    <source>
        <dbReference type="EMBL" id="NFG16670.1"/>
    </source>
</evidence>
<dbReference type="InterPro" id="IPR037208">
    <property type="entry name" value="Spo0E-like_sf"/>
</dbReference>
<dbReference type="Proteomes" id="UP000663464">
    <property type="component" value="Chromosome"/>
</dbReference>
<dbReference type="AlphaFoldDB" id="A0A0A2HKE8"/>
<dbReference type="Proteomes" id="UP000472521">
    <property type="component" value="Unassembled WGS sequence"/>
</dbReference>
<dbReference type="InterPro" id="IPR018540">
    <property type="entry name" value="Spo0E-like"/>
</dbReference>
<dbReference type="Proteomes" id="UP000480039">
    <property type="component" value="Unassembled WGS sequence"/>
</dbReference>
<dbReference type="EMBL" id="CP069280">
    <property type="protein sequence ID" value="QRI52600.1"/>
    <property type="molecule type" value="Genomic_DNA"/>
</dbReference>
<evidence type="ECO:0000313" key="6">
    <source>
        <dbReference type="Proteomes" id="UP000472521"/>
    </source>
</evidence>
<protein>
    <submittedName>
        <fullName evidence="3">Aspartyl-phosphate phosphatase Spo0E family protein</fullName>
    </submittedName>
    <submittedName>
        <fullName evidence="5">Spo0E family sporulation regulatory protein-aspartic acid phosphatase</fullName>
    </submittedName>
</protein>
<dbReference type="Proteomes" id="UP000478995">
    <property type="component" value="Unassembled WGS sequence"/>
</dbReference>
<evidence type="ECO:0000313" key="8">
    <source>
        <dbReference type="Proteomes" id="UP000478995"/>
    </source>
</evidence>
<dbReference type="EMBL" id="SWQE01000006">
    <property type="protein sequence ID" value="NFJ09111.1"/>
    <property type="molecule type" value="Genomic_DNA"/>
</dbReference>
<gene>
    <name evidence="1" type="ORF">EXM69_04090</name>
    <name evidence="3" type="ORF">FC794_07680</name>
    <name evidence="4" type="ORF">FC871_11660</name>
    <name evidence="2" type="ORF">FCV25_06525</name>
    <name evidence="5" type="ORF">JQS73_14340</name>
</gene>
<sequence>MKTKEHLFKQMSQLRQDLYKISVTLEEKDRDEEKILNLSREMDELIVQYMKCEFK</sequence>
<dbReference type="InterPro" id="IPR036638">
    <property type="entry name" value="HLH_DNA-bd_sf"/>
</dbReference>
<dbReference type="GO" id="GO:0043937">
    <property type="term" value="P:regulation of sporulation"/>
    <property type="evidence" value="ECO:0007669"/>
    <property type="project" value="InterPro"/>
</dbReference>
<name>A0A0A2HKE8_CLOBO</name>
<evidence type="ECO:0000313" key="9">
    <source>
        <dbReference type="Proteomes" id="UP000480039"/>
    </source>
</evidence>
<dbReference type="Gene3D" id="4.10.280.10">
    <property type="entry name" value="Helix-loop-helix DNA-binding domain"/>
    <property type="match status" value="1"/>
</dbReference>
<dbReference type="GO" id="GO:0046983">
    <property type="term" value="F:protein dimerization activity"/>
    <property type="evidence" value="ECO:0007669"/>
    <property type="project" value="InterPro"/>
</dbReference>
<evidence type="ECO:0000313" key="2">
    <source>
        <dbReference type="EMBL" id="NFF01433.1"/>
    </source>
</evidence>
<reference evidence="1 7" key="2">
    <citation type="submission" date="2019-02" db="EMBL/GenBank/DDBJ databases">
        <title>Genome sequencing of Clostridium botulinum clinical isolates.</title>
        <authorList>
            <person name="Brunt J."/>
            <person name="Van Vliet A.H.M."/>
            <person name="Stringer S.C."/>
            <person name="Grant K.A."/>
            <person name="Carter A.C."/>
            <person name="Peck M.W."/>
        </authorList>
    </citation>
    <scope>NUCLEOTIDE SEQUENCE [LARGE SCALE GENOMIC DNA]</scope>
    <source>
        <strain evidence="1 7">H142660711</strain>
    </source>
</reference>
<proteinExistence type="predicted"/>
<accession>A0A0A2HKE8</accession>
<dbReference type="RefSeq" id="WP_003359220.1">
    <property type="nucleotide sequence ID" value="NZ_AP014696.1"/>
</dbReference>
<dbReference type="EMBL" id="SGKC01000005">
    <property type="protein sequence ID" value="NEZ91141.1"/>
    <property type="molecule type" value="Genomic_DNA"/>
</dbReference>
<evidence type="ECO:0000313" key="10">
    <source>
        <dbReference type="Proteomes" id="UP000663464"/>
    </source>
</evidence>
<organism evidence="3 8">
    <name type="scientific">Clostridium botulinum</name>
    <dbReference type="NCBI Taxonomy" id="1491"/>
    <lineage>
        <taxon>Bacteria</taxon>
        <taxon>Bacillati</taxon>
        <taxon>Bacillota</taxon>
        <taxon>Clostridia</taxon>
        <taxon>Eubacteriales</taxon>
        <taxon>Clostridiaceae</taxon>
        <taxon>Clostridium</taxon>
    </lineage>
</organism>
<evidence type="ECO:0000313" key="1">
    <source>
        <dbReference type="EMBL" id="NEZ91141.1"/>
    </source>
</evidence>
<dbReference type="GeneID" id="5186948"/>
<dbReference type="SUPFAM" id="SSF140500">
    <property type="entry name" value="BAS1536-like"/>
    <property type="match status" value="1"/>
</dbReference>
<evidence type="ECO:0000313" key="5">
    <source>
        <dbReference type="EMBL" id="QRI52600.1"/>
    </source>
</evidence>
<reference evidence="5 10" key="1">
    <citation type="journal article" date="2014" name="J. Infect. Dis.">
        <title>Molecular characterization of a novel botulinum neurotoxin type H gene.</title>
        <authorList>
            <person name="Dover N."/>
            <person name="Barash J.R."/>
            <person name="Hill K.K."/>
            <person name="Xie G."/>
            <person name="Arnon S.S."/>
        </authorList>
    </citation>
    <scope>NUCLEOTIDE SEQUENCE [LARGE SCALE GENOMIC DNA]</scope>
    <source>
        <strain evidence="5 10">IBCA10-7060</strain>
    </source>
</reference>
<evidence type="ECO:0000313" key="4">
    <source>
        <dbReference type="EMBL" id="NFJ09111.1"/>
    </source>
</evidence>
<reference evidence="6 8" key="3">
    <citation type="submission" date="2019-04" db="EMBL/GenBank/DDBJ databases">
        <title>Genome sequencing of Clostridium botulinum Groups I-IV and Clostridium butyricum.</title>
        <authorList>
            <person name="Brunt J."/>
            <person name="Van Vliet A.H.M."/>
            <person name="Stringer S.C."/>
            <person name="Carter A.T."/>
            <person name="Peck M.W."/>
        </authorList>
    </citation>
    <scope>NUCLEOTIDE SEQUENCE [LARGE SCALE GENOMIC DNA]</scope>
    <source>
        <strain evidence="4 9">Colworth BL30</strain>
        <strain evidence="3 8">IFR 18/037</strain>
        <strain evidence="2 6">IFR 18/054</strain>
    </source>
</reference>
<dbReference type="EMBL" id="SWND01000003">
    <property type="protein sequence ID" value="NFF01433.1"/>
    <property type="molecule type" value="Genomic_DNA"/>
</dbReference>